<evidence type="ECO:0000313" key="2">
    <source>
        <dbReference type="EMBL" id="KAA8636340.1"/>
    </source>
</evidence>
<evidence type="ECO:0000313" key="3">
    <source>
        <dbReference type="Proteomes" id="UP000433876"/>
    </source>
</evidence>
<sequence>MCKTYRQRVFCPGDTHRTEIVRTVRTARNVNGDHPNSAEELENSSTNYNENNNCKCHIATAADILFLPPVIDYSLERTCAGCIEEERDLVMRVMALKRAIAEEDVSEARAEMEGGYDSTGDGAGYGNGHGYGNLAVEFVPIGMRVEVGLGFGSLNSETKTAKTKANDNGDGDGDASASVSARAVELRSAGVRCRTAGEGVSEHEPSYLPELPLERGNQEMNKSGVAVSAPALVTGHGISKPNFLPNFYDVNDRRRTGGTNGGETAASTTTSKRFSEQAVHINNQQQYATCKPPQPLI</sequence>
<proteinExistence type="predicted"/>
<gene>
    <name evidence="2" type="ORF">SMACR_02722</name>
</gene>
<comment type="caution">
    <text evidence="2">The sequence shown here is derived from an EMBL/GenBank/DDBJ whole genome shotgun (WGS) entry which is preliminary data.</text>
</comment>
<dbReference type="VEuPathDB" id="FungiDB:SMAC_02722"/>
<name>A0A8S9A5B0_SORMA</name>
<dbReference type="AlphaFoldDB" id="A0A8S9A5B0"/>
<organism evidence="2 3">
    <name type="scientific">Sordaria macrospora</name>
    <dbReference type="NCBI Taxonomy" id="5147"/>
    <lineage>
        <taxon>Eukaryota</taxon>
        <taxon>Fungi</taxon>
        <taxon>Dikarya</taxon>
        <taxon>Ascomycota</taxon>
        <taxon>Pezizomycotina</taxon>
        <taxon>Sordariomycetes</taxon>
        <taxon>Sordariomycetidae</taxon>
        <taxon>Sordariales</taxon>
        <taxon>Sordariaceae</taxon>
        <taxon>Sordaria</taxon>
    </lineage>
</organism>
<protein>
    <submittedName>
        <fullName evidence="2">Uncharacterized protein</fullName>
    </submittedName>
</protein>
<feature type="region of interest" description="Disordered" evidence="1">
    <location>
        <begin position="254"/>
        <end position="273"/>
    </location>
</feature>
<accession>A0A8S9A5B0</accession>
<dbReference type="Proteomes" id="UP000433876">
    <property type="component" value="Unassembled WGS sequence"/>
</dbReference>
<feature type="compositionally biased region" description="Low complexity" evidence="1">
    <location>
        <begin position="262"/>
        <end position="271"/>
    </location>
</feature>
<evidence type="ECO:0000256" key="1">
    <source>
        <dbReference type="SAM" id="MobiDB-lite"/>
    </source>
</evidence>
<reference evidence="2 3" key="1">
    <citation type="submission" date="2017-07" db="EMBL/GenBank/DDBJ databases">
        <title>Genome sequence of the Sordaria macrospora wild type strain R19027.</title>
        <authorList>
            <person name="Nowrousian M."/>
            <person name="Teichert I."/>
            <person name="Kueck U."/>
        </authorList>
    </citation>
    <scope>NUCLEOTIDE SEQUENCE [LARGE SCALE GENOMIC DNA]</scope>
    <source>
        <strain evidence="2 3">R19027</strain>
        <tissue evidence="2">Mycelium</tissue>
    </source>
</reference>
<dbReference type="EMBL" id="NMPR01000004">
    <property type="protein sequence ID" value="KAA8636340.1"/>
    <property type="molecule type" value="Genomic_DNA"/>
</dbReference>